<name>A0A8S4BDE7_9TELE</name>
<dbReference type="Proteomes" id="UP000677803">
    <property type="component" value="Unassembled WGS sequence"/>
</dbReference>
<evidence type="ECO:0000313" key="1">
    <source>
        <dbReference type="EMBL" id="CAG5958614.1"/>
    </source>
</evidence>
<keyword evidence="2" id="KW-1185">Reference proteome</keyword>
<evidence type="ECO:0000313" key="2">
    <source>
        <dbReference type="Proteomes" id="UP000677803"/>
    </source>
</evidence>
<organism evidence="1 2">
    <name type="scientific">Menidia menidia</name>
    <name type="common">Atlantic silverside</name>
    <dbReference type="NCBI Taxonomy" id="238744"/>
    <lineage>
        <taxon>Eukaryota</taxon>
        <taxon>Metazoa</taxon>
        <taxon>Chordata</taxon>
        <taxon>Craniata</taxon>
        <taxon>Vertebrata</taxon>
        <taxon>Euteleostomi</taxon>
        <taxon>Actinopterygii</taxon>
        <taxon>Neopterygii</taxon>
        <taxon>Teleostei</taxon>
        <taxon>Neoteleostei</taxon>
        <taxon>Acanthomorphata</taxon>
        <taxon>Ovalentaria</taxon>
        <taxon>Atherinomorphae</taxon>
        <taxon>Atheriniformes</taxon>
        <taxon>Atherinopsidae</taxon>
        <taxon>Menidiinae</taxon>
        <taxon>Menidia</taxon>
    </lineage>
</organism>
<protein>
    <submittedName>
        <fullName evidence="1">(Atlantic silverside) hypothetical protein</fullName>
    </submittedName>
</protein>
<reference evidence="1" key="1">
    <citation type="submission" date="2021-05" db="EMBL/GenBank/DDBJ databases">
        <authorList>
            <person name="Tigano A."/>
        </authorList>
    </citation>
    <scope>NUCLEOTIDE SEQUENCE</scope>
</reference>
<comment type="caution">
    <text evidence="1">The sequence shown here is derived from an EMBL/GenBank/DDBJ whole genome shotgun (WGS) entry which is preliminary data.</text>
</comment>
<dbReference type="EMBL" id="CAJRST010022223">
    <property type="protein sequence ID" value="CAG5958614.1"/>
    <property type="molecule type" value="Genomic_DNA"/>
</dbReference>
<gene>
    <name evidence="1" type="ORF">MMEN_LOCUS15418</name>
</gene>
<dbReference type="AlphaFoldDB" id="A0A8S4BDE7"/>
<proteinExistence type="predicted"/>
<dbReference type="OrthoDB" id="25620at2759"/>
<sequence>IPQVAVVTHIDEACKEIDENLRNVYKSRFLKTKMMEISSGTGIPLNCILPVKNYSKDQKLQPDMDALILSAMRQIVNFGNDFVSTMEKKVEPKQ</sequence>
<accession>A0A8S4BDE7</accession>
<feature type="non-terminal residue" evidence="1">
    <location>
        <position position="94"/>
    </location>
</feature>